<dbReference type="AlphaFoldDB" id="A0A3B1D7Q7"/>
<evidence type="ECO:0000313" key="2">
    <source>
        <dbReference type="EMBL" id="VAX34811.1"/>
    </source>
</evidence>
<gene>
    <name evidence="2" type="ORF">MNBD_UNCLBAC01-1575</name>
</gene>
<sequence length="127" mass="13669">MLRAIRQNKQPVLGKAGFSILEVIISAVIFVIAVAGVLSSVSMLRPKGGASSKKLEATYTGKSIIDQLRSEVDAGTWDTGNLQVGVDYTRTVGSHTVNYYLVDVPSGCTSGVDCAARQMFMNIYYTE</sequence>
<organism evidence="2">
    <name type="scientific">hydrothermal vent metagenome</name>
    <dbReference type="NCBI Taxonomy" id="652676"/>
    <lineage>
        <taxon>unclassified sequences</taxon>
        <taxon>metagenomes</taxon>
        <taxon>ecological metagenomes</taxon>
    </lineage>
</organism>
<name>A0A3B1D7Q7_9ZZZZ</name>
<keyword evidence="1" id="KW-0812">Transmembrane</keyword>
<keyword evidence="1" id="KW-0472">Membrane</keyword>
<accession>A0A3B1D7Q7</accession>
<feature type="transmembrane region" description="Helical" evidence="1">
    <location>
        <begin position="20"/>
        <end position="44"/>
    </location>
</feature>
<keyword evidence="1" id="KW-1133">Transmembrane helix</keyword>
<evidence type="ECO:0008006" key="3">
    <source>
        <dbReference type="Google" id="ProtNLM"/>
    </source>
</evidence>
<reference evidence="2" key="1">
    <citation type="submission" date="2018-06" db="EMBL/GenBank/DDBJ databases">
        <authorList>
            <person name="Zhirakovskaya E."/>
        </authorList>
    </citation>
    <scope>NUCLEOTIDE SEQUENCE</scope>
</reference>
<evidence type="ECO:0000256" key="1">
    <source>
        <dbReference type="SAM" id="Phobius"/>
    </source>
</evidence>
<dbReference type="EMBL" id="UOGJ01000005">
    <property type="protein sequence ID" value="VAX34811.1"/>
    <property type="molecule type" value="Genomic_DNA"/>
</dbReference>
<proteinExistence type="predicted"/>
<protein>
    <recommendedName>
        <fullName evidence="3">Prepilin-type N-terminal cleavage/methylation domain-containing protein</fullName>
    </recommendedName>
</protein>